<feature type="domain" description="CusB-like beta-barrel" evidence="5">
    <location>
        <begin position="209"/>
        <end position="282"/>
    </location>
</feature>
<dbReference type="Gene3D" id="2.40.30.170">
    <property type="match status" value="1"/>
</dbReference>
<feature type="coiled-coil region" evidence="1">
    <location>
        <begin position="136"/>
        <end position="163"/>
    </location>
</feature>
<dbReference type="GO" id="GO:0015562">
    <property type="term" value="F:efflux transmembrane transporter activity"/>
    <property type="evidence" value="ECO:0007669"/>
    <property type="project" value="TreeGrafter"/>
</dbReference>
<proteinExistence type="predicted"/>
<evidence type="ECO:0000259" key="3">
    <source>
        <dbReference type="Pfam" id="PF25876"/>
    </source>
</evidence>
<comment type="caution">
    <text evidence="6">The sequence shown here is derived from an EMBL/GenBank/DDBJ whole genome shotgun (WGS) entry which is preliminary data.</text>
</comment>
<dbReference type="Pfam" id="PF25876">
    <property type="entry name" value="HH_MFP_RND"/>
    <property type="match status" value="1"/>
</dbReference>
<evidence type="ECO:0000256" key="2">
    <source>
        <dbReference type="SAM" id="MobiDB-lite"/>
    </source>
</evidence>
<evidence type="ECO:0000259" key="5">
    <source>
        <dbReference type="Pfam" id="PF25954"/>
    </source>
</evidence>
<dbReference type="Gene3D" id="1.10.287.470">
    <property type="entry name" value="Helix hairpin bin"/>
    <property type="match status" value="1"/>
</dbReference>
<dbReference type="NCBIfam" id="TIGR01730">
    <property type="entry name" value="RND_mfp"/>
    <property type="match status" value="1"/>
</dbReference>
<evidence type="ECO:0000313" key="6">
    <source>
        <dbReference type="EMBL" id="OIR18869.1"/>
    </source>
</evidence>
<protein>
    <submittedName>
        <fullName evidence="6">Macrolide export protein MacA</fullName>
    </submittedName>
</protein>
<keyword evidence="1" id="KW-0175">Coiled coil</keyword>
<accession>A0A1J5TRD4</accession>
<dbReference type="Gene3D" id="2.40.420.20">
    <property type="match status" value="1"/>
</dbReference>
<dbReference type="Pfam" id="PF25954">
    <property type="entry name" value="Beta-barrel_RND_2"/>
    <property type="match status" value="1"/>
</dbReference>
<dbReference type="InterPro" id="IPR058792">
    <property type="entry name" value="Beta-barrel_RND_2"/>
</dbReference>
<feature type="domain" description="Multidrug resistance protein MdtA-like barrel-sandwich hybrid" evidence="4">
    <location>
        <begin position="58"/>
        <end position="196"/>
    </location>
</feature>
<name>A0A1J5TRD4_9ZZZZ</name>
<dbReference type="SUPFAM" id="SSF111369">
    <property type="entry name" value="HlyD-like secretion proteins"/>
    <property type="match status" value="1"/>
</dbReference>
<feature type="region of interest" description="Disordered" evidence="2">
    <location>
        <begin position="367"/>
        <end position="389"/>
    </location>
</feature>
<evidence type="ECO:0000259" key="4">
    <source>
        <dbReference type="Pfam" id="PF25917"/>
    </source>
</evidence>
<feature type="domain" description="Multidrug resistance protein MdtA-like alpha-helical hairpin" evidence="3">
    <location>
        <begin position="98"/>
        <end position="165"/>
    </location>
</feature>
<evidence type="ECO:0000256" key="1">
    <source>
        <dbReference type="SAM" id="Coils"/>
    </source>
</evidence>
<organism evidence="6">
    <name type="scientific">mine drainage metagenome</name>
    <dbReference type="NCBI Taxonomy" id="410659"/>
    <lineage>
        <taxon>unclassified sequences</taxon>
        <taxon>metagenomes</taxon>
        <taxon>ecological metagenomes</taxon>
    </lineage>
</organism>
<dbReference type="Gene3D" id="2.40.50.100">
    <property type="match status" value="1"/>
</dbReference>
<gene>
    <name evidence="6" type="primary">macA_3</name>
    <name evidence="6" type="ORF">GALL_12110</name>
</gene>
<dbReference type="AlphaFoldDB" id="A0A1J5TRD4"/>
<dbReference type="PANTHER" id="PTHR30469:SF33">
    <property type="entry name" value="SLR1207 PROTEIN"/>
    <property type="match status" value="1"/>
</dbReference>
<dbReference type="InterPro" id="IPR058625">
    <property type="entry name" value="MdtA-like_BSH"/>
</dbReference>
<dbReference type="GO" id="GO:1990281">
    <property type="term" value="C:efflux pump complex"/>
    <property type="evidence" value="ECO:0007669"/>
    <property type="project" value="TreeGrafter"/>
</dbReference>
<dbReference type="InterPro" id="IPR058624">
    <property type="entry name" value="MdtA-like_HH"/>
</dbReference>
<dbReference type="PANTHER" id="PTHR30469">
    <property type="entry name" value="MULTIDRUG RESISTANCE PROTEIN MDTA"/>
    <property type="match status" value="1"/>
</dbReference>
<dbReference type="InterPro" id="IPR006143">
    <property type="entry name" value="RND_pump_MFP"/>
</dbReference>
<reference evidence="6" key="1">
    <citation type="submission" date="2016-10" db="EMBL/GenBank/DDBJ databases">
        <title>Sequence of Gallionella enrichment culture.</title>
        <authorList>
            <person name="Poehlein A."/>
            <person name="Muehling M."/>
            <person name="Daniel R."/>
        </authorList>
    </citation>
    <scope>NUCLEOTIDE SEQUENCE</scope>
</reference>
<feature type="compositionally biased region" description="Polar residues" evidence="2">
    <location>
        <begin position="439"/>
        <end position="452"/>
    </location>
</feature>
<dbReference type="Pfam" id="PF25917">
    <property type="entry name" value="BSH_RND"/>
    <property type="match status" value="1"/>
</dbReference>
<dbReference type="EMBL" id="MLJW01000002">
    <property type="protein sequence ID" value="OIR18869.1"/>
    <property type="molecule type" value="Genomic_DNA"/>
</dbReference>
<feature type="region of interest" description="Disordered" evidence="2">
    <location>
        <begin position="439"/>
        <end position="461"/>
    </location>
</feature>
<sequence length="461" mass="49801">MFKRGSIIVILIALAAAALWYWRASREDEAPQISTVSLSRGNVTQSVTATGIIQPVTSVEVSSQISGLISEVLVDYNTPVKEGQILARIDPATYQQLLLQARAALASSVANLHLMELNAKRTKELFEKHFMTQQDVDTAVAQVEQAQADVQTKQANVEAAKVNLDRCTITSPITGIVMARETDPGKTVAASFNAPTLFIIANQLTDMEIDASVAEADIGNVRQNQPVEFNVDAYPTRKFFGKVIQVRANPTTTNNVVTYDTMIAVKNNDLKLMSGMTADVSIIVARHNNVLRIPNSALRARVPEELVTVRAKSPAGAPEAKESSLSPEERRRLIWETMRDVGISRGTPPTPEQIKEIQTRLKAKGINFDPSRFGGREGGHEGGGSPTATTTRTVYVLLPSPNPAKPRIEAVQVKLGITDGIYTEVLSGLKESDQVITSAIAPSSGGSNTSNPFGGPRFGHH</sequence>